<evidence type="ECO:0000256" key="4">
    <source>
        <dbReference type="ARBA" id="ARBA00022837"/>
    </source>
</evidence>
<dbReference type="CDD" id="cd16025">
    <property type="entry name" value="PAS_like"/>
    <property type="match status" value="1"/>
</dbReference>
<keyword evidence="7" id="KW-1185">Reference proteome</keyword>
<evidence type="ECO:0000256" key="2">
    <source>
        <dbReference type="ARBA" id="ARBA00022723"/>
    </source>
</evidence>
<dbReference type="AlphaFoldDB" id="A0A2V4C481"/>
<name>A0A2V4C481_9FLAO</name>
<keyword evidence="3" id="KW-0378">Hydrolase</keyword>
<dbReference type="InterPro" id="IPR024607">
    <property type="entry name" value="Sulfatase_CS"/>
</dbReference>
<feature type="domain" description="Sulfatase N-terminal" evidence="5">
    <location>
        <begin position="64"/>
        <end position="478"/>
    </location>
</feature>
<comment type="similarity">
    <text evidence="1">Belongs to the sulfatase family.</text>
</comment>
<evidence type="ECO:0000256" key="3">
    <source>
        <dbReference type="ARBA" id="ARBA00022801"/>
    </source>
</evidence>
<dbReference type="PANTHER" id="PTHR42693:SF43">
    <property type="entry name" value="BLL2667 PROTEIN"/>
    <property type="match status" value="1"/>
</dbReference>
<protein>
    <submittedName>
        <fullName evidence="6">Sulfatase</fullName>
    </submittedName>
</protein>
<comment type="caution">
    <text evidence="6">The sequence shown here is derived from an EMBL/GenBank/DDBJ whole genome shotgun (WGS) entry which is preliminary data.</text>
</comment>
<dbReference type="GO" id="GO:0016787">
    <property type="term" value="F:hydrolase activity"/>
    <property type="evidence" value="ECO:0007669"/>
    <property type="project" value="UniProtKB-KW"/>
</dbReference>
<dbReference type="RefSeq" id="WP_110345167.1">
    <property type="nucleotide sequence ID" value="NZ_QJHL01000001.1"/>
</dbReference>
<accession>A0A2V4C481</accession>
<keyword evidence="4" id="KW-0106">Calcium</keyword>
<dbReference type="PANTHER" id="PTHR42693">
    <property type="entry name" value="ARYLSULFATASE FAMILY MEMBER"/>
    <property type="match status" value="1"/>
</dbReference>
<dbReference type="SUPFAM" id="SSF53649">
    <property type="entry name" value="Alkaline phosphatase-like"/>
    <property type="match status" value="1"/>
</dbReference>
<evidence type="ECO:0000313" key="7">
    <source>
        <dbReference type="Proteomes" id="UP000247681"/>
    </source>
</evidence>
<dbReference type="Gene3D" id="3.30.1120.10">
    <property type="match status" value="1"/>
</dbReference>
<dbReference type="GO" id="GO:0046872">
    <property type="term" value="F:metal ion binding"/>
    <property type="evidence" value="ECO:0007669"/>
    <property type="project" value="UniProtKB-KW"/>
</dbReference>
<dbReference type="InterPro" id="IPR017850">
    <property type="entry name" value="Alkaline_phosphatase_core_sf"/>
</dbReference>
<evidence type="ECO:0000256" key="1">
    <source>
        <dbReference type="ARBA" id="ARBA00008779"/>
    </source>
</evidence>
<dbReference type="OrthoDB" id="9803751at2"/>
<reference evidence="6 7" key="1">
    <citation type="submission" date="2018-05" db="EMBL/GenBank/DDBJ databases">
        <title>Flavobacterium sp. strain IMCC34758, incomplete genome.</title>
        <authorList>
            <person name="Joung Y."/>
        </authorList>
    </citation>
    <scope>NUCLEOTIDE SEQUENCE [LARGE SCALE GENOMIC DNA]</scope>
    <source>
        <strain evidence="6 7">IMCC34758</strain>
    </source>
</reference>
<keyword evidence="2" id="KW-0479">Metal-binding</keyword>
<dbReference type="Gene3D" id="3.40.720.10">
    <property type="entry name" value="Alkaline Phosphatase, subunit A"/>
    <property type="match status" value="1"/>
</dbReference>
<evidence type="ECO:0000259" key="5">
    <source>
        <dbReference type="Pfam" id="PF00884"/>
    </source>
</evidence>
<dbReference type="InterPro" id="IPR000917">
    <property type="entry name" value="Sulfatase_N"/>
</dbReference>
<dbReference type="Pfam" id="PF00884">
    <property type="entry name" value="Sulfatase"/>
    <property type="match status" value="1"/>
</dbReference>
<dbReference type="EMBL" id="QJHL01000001">
    <property type="protein sequence ID" value="PXY46156.1"/>
    <property type="molecule type" value="Genomic_DNA"/>
</dbReference>
<dbReference type="PROSITE" id="PS00523">
    <property type="entry name" value="SULFATASE_1"/>
    <property type="match status" value="1"/>
</dbReference>
<gene>
    <name evidence="6" type="ORF">DMB68_02925</name>
</gene>
<dbReference type="Proteomes" id="UP000247681">
    <property type="component" value="Unassembled WGS sequence"/>
</dbReference>
<organism evidence="6 7">
    <name type="scientific">Flavobacterium hydrophilum</name>
    <dbReference type="NCBI Taxonomy" id="2211445"/>
    <lineage>
        <taxon>Bacteria</taxon>
        <taxon>Pseudomonadati</taxon>
        <taxon>Bacteroidota</taxon>
        <taxon>Flavobacteriia</taxon>
        <taxon>Flavobacteriales</taxon>
        <taxon>Flavobacteriaceae</taxon>
        <taxon>Flavobacterium</taxon>
    </lineage>
</organism>
<sequence>MKNFKNNFTVKSPQKGLLITALLVAQLGSAQNQPNADFKGTVGKTLAESKEYWPEPVKAPAGAPNVIWILLDDVGFGASTAFGGLIETPTFDALANNGLRYTNFHTTAICAPTRAALLTGRNSGRVHVSGFSHTILSAGFPGWDGRIPSDKGTIAEILRENGYNTFAVGKYGVTPDEDATDAGPFDRWPTGKGFDHFYGFLGSQTDQYNPDLVEDQVHIKPDGRHLNELITDKAISYIQKQQKAAPGKPFFLYYAPGAAHAPHQVTTEWSDKYKGKFDEGWDVYREKVLANQKKLGVIPANAVLPERNPLIGEWKKLSPDQKKVYARFMEVYAGFLTYTDAEIGRVVNYLKETNQFDNTVIFVAIGDNGASKEGSLVGTINQNLFAQGVSDEKNLQDNLANIGEIGTPQGLNTNYPLGWAQASNAPFKNWKQDAQSEGGTRNPLIIHYPKGIKDKGGIRNQYSHVNDILPTTLDIAGIKAPEYIKGIKQDVIQGSSLYTSLNDAKAESLHKVQYYYIFGNRAIYKDGWKAAAAHPDPFTLLKSAGKNGTPTESSFDNDVWELYNLNEDFNERNNLAKKYPEKLVELKKLFDEQAKENNVYPLIDWQDVLGRKIHNNGPDKGKNLQELIKEATKGGSNN</sequence>
<dbReference type="InterPro" id="IPR050738">
    <property type="entry name" value="Sulfatase"/>
</dbReference>
<proteinExistence type="inferred from homology"/>
<evidence type="ECO:0000313" key="6">
    <source>
        <dbReference type="EMBL" id="PXY46156.1"/>
    </source>
</evidence>